<evidence type="ECO:0000256" key="6">
    <source>
        <dbReference type="SAM" id="Coils"/>
    </source>
</evidence>
<feature type="compositionally biased region" description="Basic and acidic residues" evidence="7">
    <location>
        <begin position="526"/>
        <end position="537"/>
    </location>
</feature>
<dbReference type="FunFam" id="4.10.280.10:FF:000078">
    <property type="entry name" value="Transcription factor bHLH13"/>
    <property type="match status" value="1"/>
</dbReference>
<sequence>MVNKTPSEYEIRCGWSSRVPPTSTPFTYNLGRKKERSESGVRELVSPFGHFLGFVDFPEPEVEVLRDIRFLDLGLQKLRFCWGLGMKIEVGLGGVWNEEEKAAVVEVLGRGAFDYLVANSVSNENLLMAFGSGENLQNKLSDLVERPNASNFSWNYAIFWQISQSKFGDWVLGWGDGCCREPREGEEGGKVRGRGIVADDEKVQRMRKRVLQKLHMTFGGSDEDNYAFGLDRVTDTEMFFLASMYFSFPRGLGGPGKCFASGKHLWLSDVFKSDFDYCVRSFLVKSAGIQTVVLVPTDMGVVEMGSARMVGESFELLQAVKSVFSAQTSLVPLRVKPIAPLDLVSDSRDDTANALFSGATIGDKDKNNNNGNNRAEGIGVPKIFGQDLNSVTQFREKLAVRKMDERARPWGGHSNGNSIGFPNGVHGSSWGGVRQLGPSEILAPRLASSSTMPVPELANGSRHDFVHSNYPQQRPAQMQIDFSGATSRRSIIAESEISDVEASCKEERVSVVDDRRPRKRGRKPANGREEPLNHVEAERQRREKLNQRFYALRSVVPNISKMDKASLLGDAIAYINELQAKLKTMESERERFGSTSIDGSVLEANARAVNHHNGSPDVDVEAAQDGVIVKVSCPIDVHPVSKVIQTFREEEIGVVDSKLTAANDTVFHTFVVKSQGPDQLTKEKLIALFSKESNPIQTL</sequence>
<dbReference type="InterPro" id="IPR045084">
    <property type="entry name" value="AIB/MYC-like"/>
</dbReference>
<proteinExistence type="predicted"/>
<name>A0AA86VN36_9FABA</name>
<dbReference type="GO" id="GO:0000976">
    <property type="term" value="F:transcription cis-regulatory region binding"/>
    <property type="evidence" value="ECO:0007669"/>
    <property type="project" value="TreeGrafter"/>
</dbReference>
<evidence type="ECO:0000256" key="4">
    <source>
        <dbReference type="ARBA" id="ARBA00023242"/>
    </source>
</evidence>
<dbReference type="SUPFAM" id="SSF47459">
    <property type="entry name" value="HLH, helix-loop-helix DNA-binding domain"/>
    <property type="match status" value="1"/>
</dbReference>
<dbReference type="InterPro" id="IPR025610">
    <property type="entry name" value="MYC/MYB_N"/>
</dbReference>
<dbReference type="PROSITE" id="PS50888">
    <property type="entry name" value="BHLH"/>
    <property type="match status" value="1"/>
</dbReference>
<dbReference type="SMART" id="SM00353">
    <property type="entry name" value="HLH"/>
    <property type="match status" value="1"/>
</dbReference>
<dbReference type="GO" id="GO:0003700">
    <property type="term" value="F:DNA-binding transcription factor activity"/>
    <property type="evidence" value="ECO:0007669"/>
    <property type="project" value="InterPro"/>
</dbReference>
<feature type="domain" description="BHLH" evidence="8">
    <location>
        <begin position="529"/>
        <end position="578"/>
    </location>
</feature>
<evidence type="ECO:0000256" key="7">
    <source>
        <dbReference type="SAM" id="MobiDB-lite"/>
    </source>
</evidence>
<keyword evidence="6" id="KW-0175">Coiled coil</keyword>
<keyword evidence="2 5" id="KW-0805">Transcription regulation</keyword>
<dbReference type="Pfam" id="PF00010">
    <property type="entry name" value="HLH"/>
    <property type="match status" value="1"/>
</dbReference>
<comment type="subcellular location">
    <subcellularLocation>
        <location evidence="1 5">Nucleus</location>
    </subcellularLocation>
</comment>
<keyword evidence="4 5" id="KW-0539">Nucleus</keyword>
<gene>
    <name evidence="9" type="ORF">AYBTSS11_LOCUS14249</name>
</gene>
<dbReference type="GO" id="GO:0046983">
    <property type="term" value="F:protein dimerization activity"/>
    <property type="evidence" value="ECO:0007669"/>
    <property type="project" value="InterPro"/>
</dbReference>
<dbReference type="PANTHER" id="PTHR11514">
    <property type="entry name" value="MYC"/>
    <property type="match status" value="1"/>
</dbReference>
<evidence type="ECO:0000313" key="10">
    <source>
        <dbReference type="Proteomes" id="UP001189624"/>
    </source>
</evidence>
<keyword evidence="10" id="KW-1185">Reference proteome</keyword>
<dbReference type="EMBL" id="OY731401">
    <property type="protein sequence ID" value="CAJ1950431.1"/>
    <property type="molecule type" value="Genomic_DNA"/>
</dbReference>
<reference evidence="9" key="1">
    <citation type="submission" date="2023-10" db="EMBL/GenBank/DDBJ databases">
        <authorList>
            <person name="Domelevo Entfellner J.-B."/>
        </authorList>
    </citation>
    <scope>NUCLEOTIDE SEQUENCE</scope>
</reference>
<dbReference type="InterPro" id="IPR011598">
    <property type="entry name" value="bHLH_dom"/>
</dbReference>
<dbReference type="Proteomes" id="UP001189624">
    <property type="component" value="Chromosome 4"/>
</dbReference>
<evidence type="ECO:0000313" key="9">
    <source>
        <dbReference type="EMBL" id="CAJ1950431.1"/>
    </source>
</evidence>
<evidence type="ECO:0000256" key="5">
    <source>
        <dbReference type="RuleBase" id="RU369104"/>
    </source>
</evidence>
<dbReference type="PANTHER" id="PTHR11514:SF47">
    <property type="entry name" value="TRANSCRIPTION FACTOR BHLH13"/>
    <property type="match status" value="1"/>
</dbReference>
<protein>
    <recommendedName>
        <fullName evidence="5">Transcription factor</fullName>
        <shortName evidence="5">bHLH transcription factor</shortName>
    </recommendedName>
    <alternativeName>
        <fullName evidence="5">Basic helix-loop-helix protein</fullName>
    </alternativeName>
</protein>
<feature type="coiled-coil region" evidence="6">
    <location>
        <begin position="568"/>
        <end position="595"/>
    </location>
</feature>
<accession>A0AA86VN36</accession>
<dbReference type="AlphaFoldDB" id="A0AA86VN36"/>
<feature type="region of interest" description="Disordered" evidence="7">
    <location>
        <begin position="512"/>
        <end position="537"/>
    </location>
</feature>
<dbReference type="Gramene" id="rna-AYBTSS11_LOCUS14249">
    <property type="protein sequence ID" value="CAJ1950431.1"/>
    <property type="gene ID" value="gene-AYBTSS11_LOCUS14249"/>
</dbReference>
<organism evidence="9 10">
    <name type="scientific">Sphenostylis stenocarpa</name>
    <dbReference type="NCBI Taxonomy" id="92480"/>
    <lineage>
        <taxon>Eukaryota</taxon>
        <taxon>Viridiplantae</taxon>
        <taxon>Streptophyta</taxon>
        <taxon>Embryophyta</taxon>
        <taxon>Tracheophyta</taxon>
        <taxon>Spermatophyta</taxon>
        <taxon>Magnoliopsida</taxon>
        <taxon>eudicotyledons</taxon>
        <taxon>Gunneridae</taxon>
        <taxon>Pentapetalae</taxon>
        <taxon>rosids</taxon>
        <taxon>fabids</taxon>
        <taxon>Fabales</taxon>
        <taxon>Fabaceae</taxon>
        <taxon>Papilionoideae</taxon>
        <taxon>50 kb inversion clade</taxon>
        <taxon>NPAAA clade</taxon>
        <taxon>indigoferoid/millettioid clade</taxon>
        <taxon>Phaseoleae</taxon>
        <taxon>Sphenostylis</taxon>
    </lineage>
</organism>
<dbReference type="Gene3D" id="4.10.280.10">
    <property type="entry name" value="Helix-loop-helix DNA-binding domain"/>
    <property type="match status" value="1"/>
</dbReference>
<evidence type="ECO:0000256" key="2">
    <source>
        <dbReference type="ARBA" id="ARBA00023015"/>
    </source>
</evidence>
<dbReference type="InterPro" id="IPR036638">
    <property type="entry name" value="HLH_DNA-bd_sf"/>
</dbReference>
<dbReference type="Pfam" id="PF14215">
    <property type="entry name" value="bHLH-MYC_N"/>
    <property type="match status" value="1"/>
</dbReference>
<evidence type="ECO:0000256" key="3">
    <source>
        <dbReference type="ARBA" id="ARBA00023163"/>
    </source>
</evidence>
<dbReference type="GO" id="GO:0005634">
    <property type="term" value="C:nucleus"/>
    <property type="evidence" value="ECO:0007669"/>
    <property type="project" value="UniProtKB-SubCell"/>
</dbReference>
<keyword evidence="3 5" id="KW-0804">Transcription</keyword>
<evidence type="ECO:0000256" key="1">
    <source>
        <dbReference type="ARBA" id="ARBA00004123"/>
    </source>
</evidence>
<evidence type="ECO:0000259" key="8">
    <source>
        <dbReference type="PROSITE" id="PS50888"/>
    </source>
</evidence>
<dbReference type="CDD" id="cd11449">
    <property type="entry name" value="bHLH_AtAIB_like"/>
    <property type="match status" value="1"/>
</dbReference>